<dbReference type="PANTHER" id="PTHR11764">
    <property type="entry name" value="TERPENE CYCLASE/MUTASE FAMILY MEMBER"/>
    <property type="match status" value="1"/>
</dbReference>
<dbReference type="FunFam" id="1.50.10.20:FF:000101">
    <property type="entry name" value="Uncharacterized protein"/>
    <property type="match status" value="1"/>
</dbReference>
<reference evidence="3" key="1">
    <citation type="journal article" date="2007" name="Nature">
        <title>The grapevine genome sequence suggests ancestral hexaploidization in major angiosperm phyla.</title>
        <authorList>
            <consortium name="The French-Italian Public Consortium for Grapevine Genome Characterization."/>
            <person name="Jaillon O."/>
            <person name="Aury J.-M."/>
            <person name="Noel B."/>
            <person name="Policriti A."/>
            <person name="Clepet C."/>
            <person name="Casagrande A."/>
            <person name="Choisne N."/>
            <person name="Aubourg S."/>
            <person name="Vitulo N."/>
            <person name="Jubin C."/>
            <person name="Vezzi A."/>
            <person name="Legeai F."/>
            <person name="Hugueney P."/>
            <person name="Dasilva C."/>
            <person name="Horner D."/>
            <person name="Mica E."/>
            <person name="Jublot D."/>
            <person name="Poulain J."/>
            <person name="Bruyere C."/>
            <person name="Billault A."/>
            <person name="Segurens B."/>
            <person name="Gouyvenoux M."/>
            <person name="Ugarte E."/>
            <person name="Cattonaro F."/>
            <person name="Anthouard V."/>
            <person name="Vico V."/>
            <person name="Del Fabbro C."/>
            <person name="Alaux M."/>
            <person name="Di Gaspero G."/>
            <person name="Dumas V."/>
            <person name="Felice N."/>
            <person name="Paillard S."/>
            <person name="Juman I."/>
            <person name="Moroldo M."/>
            <person name="Scalabrin S."/>
            <person name="Canaguier A."/>
            <person name="Le Clainche I."/>
            <person name="Malacrida G."/>
            <person name="Durand E."/>
            <person name="Pesole G."/>
            <person name="Laucou V."/>
            <person name="Chatelet P."/>
            <person name="Merdinoglu D."/>
            <person name="Delledonne M."/>
            <person name="Pezzotti M."/>
            <person name="Lecharny A."/>
            <person name="Scarpelli C."/>
            <person name="Artiguenave F."/>
            <person name="Pe M.E."/>
            <person name="Valle G."/>
            <person name="Morgante M."/>
            <person name="Caboche M."/>
            <person name="Adam-Blondon A.-F."/>
            <person name="Weissenbach J."/>
            <person name="Quetier F."/>
            <person name="Wincker P."/>
        </authorList>
    </citation>
    <scope>NUCLEOTIDE SEQUENCE [LARGE SCALE GENOMIC DNA]</scope>
    <source>
        <strain evidence="3">cv. Pinot noir / PN40024</strain>
    </source>
</reference>
<proteinExistence type="predicted"/>
<dbReference type="InterPro" id="IPR008930">
    <property type="entry name" value="Terpenoid_cyclase/PrenylTrfase"/>
</dbReference>
<dbReference type="eggNOG" id="KOG0497">
    <property type="taxonomic scope" value="Eukaryota"/>
</dbReference>
<protein>
    <recommendedName>
        <fullName evidence="4">Beta-amyrin synthase</fullName>
    </recommendedName>
</protein>
<evidence type="ECO:0000313" key="3">
    <source>
        <dbReference type="Proteomes" id="UP000009183"/>
    </source>
</evidence>
<dbReference type="InterPro" id="IPR018333">
    <property type="entry name" value="Squalene_cyclase"/>
</dbReference>
<keyword evidence="3" id="KW-1185">Reference proteome</keyword>
<keyword evidence="1" id="KW-0413">Isomerase</keyword>
<dbReference type="STRING" id="29760.F6GYK0"/>
<evidence type="ECO:0008006" key="4">
    <source>
        <dbReference type="Google" id="ProtNLM"/>
    </source>
</evidence>
<dbReference type="Gene3D" id="1.50.10.20">
    <property type="match status" value="1"/>
</dbReference>
<organism evidence="2 3">
    <name type="scientific">Vitis vinifera</name>
    <name type="common">Grape</name>
    <dbReference type="NCBI Taxonomy" id="29760"/>
    <lineage>
        <taxon>Eukaryota</taxon>
        <taxon>Viridiplantae</taxon>
        <taxon>Streptophyta</taxon>
        <taxon>Embryophyta</taxon>
        <taxon>Tracheophyta</taxon>
        <taxon>Spermatophyta</taxon>
        <taxon>Magnoliopsida</taxon>
        <taxon>eudicotyledons</taxon>
        <taxon>Gunneridae</taxon>
        <taxon>Pentapetalae</taxon>
        <taxon>rosids</taxon>
        <taxon>Vitales</taxon>
        <taxon>Vitaceae</taxon>
        <taxon>Viteae</taxon>
        <taxon>Vitis</taxon>
    </lineage>
</organism>
<dbReference type="GO" id="GO:0005811">
    <property type="term" value="C:lipid droplet"/>
    <property type="evidence" value="ECO:0007669"/>
    <property type="project" value="InterPro"/>
</dbReference>
<evidence type="ECO:0000256" key="1">
    <source>
        <dbReference type="ARBA" id="ARBA00023235"/>
    </source>
</evidence>
<dbReference type="SUPFAM" id="SSF48239">
    <property type="entry name" value="Terpenoid cyclases/Protein prenyltransferases"/>
    <property type="match status" value="2"/>
</dbReference>
<dbReference type="PANTHER" id="PTHR11764:SF58">
    <property type="entry name" value="BETA-AMYRIN SYNTHASE-RELATED"/>
    <property type="match status" value="1"/>
</dbReference>
<dbReference type="HOGENOM" id="CLU_119282_0_0_1"/>
<accession>F6GYK0</accession>
<dbReference type="GO" id="GO:0016104">
    <property type="term" value="P:triterpenoid biosynthetic process"/>
    <property type="evidence" value="ECO:0007669"/>
    <property type="project" value="InterPro"/>
</dbReference>
<dbReference type="EMBL" id="FN594972">
    <property type="protein sequence ID" value="CCB45036.1"/>
    <property type="molecule type" value="Genomic_DNA"/>
</dbReference>
<sequence>MSYLYGKRFVGPITPLVLELREELFLQPYNEVNWKKVQHHCAKDLMWDGIYIFTEPFLTHWPFNKLREKALETTMKHIHYEDKNNQYITMACVEKVLCMLACWVEDPYGDSFKKHLARLPDYIWMAEDGIKMQVRDNPYGDFRSMYKHISMGSWTFSDRDHGWQVSDYTTESLKKLLGKKLNPNGYMILSISCFPYSC</sequence>
<dbReference type="GO" id="GO:0042300">
    <property type="term" value="F:beta-amyrin synthase activity"/>
    <property type="evidence" value="ECO:0007669"/>
    <property type="project" value="UniProtKB-ARBA"/>
</dbReference>
<dbReference type="PaxDb" id="29760-VIT_09s0054g01140.t01"/>
<gene>
    <name evidence="2" type="ordered locus">VIT_09s0054g01140</name>
</gene>
<evidence type="ECO:0000313" key="2">
    <source>
        <dbReference type="EMBL" id="CCB45036.1"/>
    </source>
</evidence>
<name>F6GYK0_VITVI</name>
<dbReference type="Proteomes" id="UP000009183">
    <property type="component" value="Chromosome 9"/>
</dbReference>
<dbReference type="InParanoid" id="F6GYK0"/>
<dbReference type="AlphaFoldDB" id="F6GYK0"/>